<dbReference type="InterPro" id="IPR036388">
    <property type="entry name" value="WH-like_DNA-bd_sf"/>
</dbReference>
<dbReference type="CDD" id="cd06170">
    <property type="entry name" value="LuxR_C_like"/>
    <property type="match status" value="1"/>
</dbReference>
<dbReference type="EMBL" id="JACHGW010000001">
    <property type="protein sequence ID" value="MBB6048889.1"/>
    <property type="molecule type" value="Genomic_DNA"/>
</dbReference>
<keyword evidence="3" id="KW-0804">Transcription</keyword>
<proteinExistence type="predicted"/>
<dbReference type="Proteomes" id="UP000520814">
    <property type="component" value="Unassembled WGS sequence"/>
</dbReference>
<dbReference type="SUPFAM" id="SSF46894">
    <property type="entry name" value="C-terminal effector domain of the bipartite response regulators"/>
    <property type="match status" value="1"/>
</dbReference>
<dbReference type="GO" id="GO:0006355">
    <property type="term" value="P:regulation of DNA-templated transcription"/>
    <property type="evidence" value="ECO:0007669"/>
    <property type="project" value="InterPro"/>
</dbReference>
<sequence>MSTDSQVKLTKREVEVLSLVIEGKSSKEVADQLYVSKRTVDFHLANIYSKLSVTNRLQAFREATRRGLLSYPGSGNPQ</sequence>
<reference evidence="5 6" key="1">
    <citation type="submission" date="2020-08" db="EMBL/GenBank/DDBJ databases">
        <title>Genomic Encyclopedia of Type Strains, Phase IV (KMG-IV): sequencing the most valuable type-strain genomes for metagenomic binning, comparative biology and taxonomic classification.</title>
        <authorList>
            <person name="Goeker M."/>
        </authorList>
    </citation>
    <scope>NUCLEOTIDE SEQUENCE [LARGE SCALE GENOMIC DNA]</scope>
    <source>
        <strain evidence="5 6">DSM 23562</strain>
    </source>
</reference>
<dbReference type="PANTHER" id="PTHR44688:SF16">
    <property type="entry name" value="DNA-BINDING TRANSCRIPTIONAL ACTIVATOR DEVR_DOSR"/>
    <property type="match status" value="1"/>
</dbReference>
<evidence type="ECO:0000256" key="2">
    <source>
        <dbReference type="ARBA" id="ARBA00023125"/>
    </source>
</evidence>
<dbReference type="PANTHER" id="PTHR44688">
    <property type="entry name" value="DNA-BINDING TRANSCRIPTIONAL ACTIVATOR DEVR_DOSR"/>
    <property type="match status" value="1"/>
</dbReference>
<dbReference type="GO" id="GO:0003677">
    <property type="term" value="F:DNA binding"/>
    <property type="evidence" value="ECO:0007669"/>
    <property type="project" value="UniProtKB-KW"/>
</dbReference>
<dbReference type="PROSITE" id="PS00622">
    <property type="entry name" value="HTH_LUXR_1"/>
    <property type="match status" value="1"/>
</dbReference>
<dbReference type="PRINTS" id="PR00038">
    <property type="entry name" value="HTHLUXR"/>
</dbReference>
<evidence type="ECO:0000256" key="1">
    <source>
        <dbReference type="ARBA" id="ARBA00023015"/>
    </source>
</evidence>
<accession>A0A7W9W3Y9</accession>
<dbReference type="InterPro" id="IPR016032">
    <property type="entry name" value="Sig_transdc_resp-reg_C-effctor"/>
</dbReference>
<dbReference type="SMART" id="SM00421">
    <property type="entry name" value="HTH_LUXR"/>
    <property type="match status" value="1"/>
</dbReference>
<gene>
    <name evidence="5" type="ORF">HNQ39_000651</name>
</gene>
<keyword evidence="6" id="KW-1185">Reference proteome</keyword>
<evidence type="ECO:0000259" key="4">
    <source>
        <dbReference type="PROSITE" id="PS50043"/>
    </source>
</evidence>
<dbReference type="Gene3D" id="1.10.10.10">
    <property type="entry name" value="Winged helix-like DNA-binding domain superfamily/Winged helix DNA-binding domain"/>
    <property type="match status" value="1"/>
</dbReference>
<organism evidence="5 6">
    <name type="scientific">Armatimonas rosea</name>
    <dbReference type="NCBI Taxonomy" id="685828"/>
    <lineage>
        <taxon>Bacteria</taxon>
        <taxon>Bacillati</taxon>
        <taxon>Armatimonadota</taxon>
        <taxon>Armatimonadia</taxon>
        <taxon>Armatimonadales</taxon>
        <taxon>Armatimonadaceae</taxon>
        <taxon>Armatimonas</taxon>
    </lineage>
</organism>
<protein>
    <submittedName>
        <fullName evidence="5">DNA-binding NarL/FixJ family response regulator</fullName>
    </submittedName>
</protein>
<keyword evidence="1" id="KW-0805">Transcription regulation</keyword>
<dbReference type="AlphaFoldDB" id="A0A7W9W3Y9"/>
<feature type="domain" description="HTH luxR-type" evidence="4">
    <location>
        <begin position="2"/>
        <end position="67"/>
    </location>
</feature>
<evidence type="ECO:0000313" key="6">
    <source>
        <dbReference type="Proteomes" id="UP000520814"/>
    </source>
</evidence>
<dbReference type="RefSeq" id="WP_184192512.1">
    <property type="nucleotide sequence ID" value="NZ_JACHGW010000001.1"/>
</dbReference>
<evidence type="ECO:0000313" key="5">
    <source>
        <dbReference type="EMBL" id="MBB6048889.1"/>
    </source>
</evidence>
<name>A0A7W9W3Y9_ARMRO</name>
<dbReference type="InterPro" id="IPR000792">
    <property type="entry name" value="Tscrpt_reg_LuxR_C"/>
</dbReference>
<comment type="caution">
    <text evidence="5">The sequence shown here is derived from an EMBL/GenBank/DDBJ whole genome shotgun (WGS) entry which is preliminary data.</text>
</comment>
<evidence type="ECO:0000256" key="3">
    <source>
        <dbReference type="ARBA" id="ARBA00023163"/>
    </source>
</evidence>
<dbReference type="Pfam" id="PF00196">
    <property type="entry name" value="GerE"/>
    <property type="match status" value="1"/>
</dbReference>
<keyword evidence="2 5" id="KW-0238">DNA-binding</keyword>
<dbReference type="PROSITE" id="PS50043">
    <property type="entry name" value="HTH_LUXR_2"/>
    <property type="match status" value="1"/>
</dbReference>